<accession>A0A1H8VC52</accession>
<evidence type="ECO:0000256" key="1">
    <source>
        <dbReference type="ARBA" id="ARBA00022679"/>
    </source>
</evidence>
<dbReference type="Proteomes" id="UP000198939">
    <property type="component" value="Unassembled WGS sequence"/>
</dbReference>
<dbReference type="OrthoDB" id="7567369at2"/>
<dbReference type="Pfam" id="PF00583">
    <property type="entry name" value="Acetyltransf_1"/>
    <property type="match status" value="1"/>
</dbReference>
<organism evidence="4 6">
    <name type="scientific">Rhizobium tibeticum</name>
    <dbReference type="NCBI Taxonomy" id="501024"/>
    <lineage>
        <taxon>Bacteria</taxon>
        <taxon>Pseudomonadati</taxon>
        <taxon>Pseudomonadota</taxon>
        <taxon>Alphaproteobacteria</taxon>
        <taxon>Hyphomicrobiales</taxon>
        <taxon>Rhizobiaceae</taxon>
        <taxon>Rhizobium/Agrobacterium group</taxon>
        <taxon>Rhizobium</taxon>
    </lineage>
</organism>
<dbReference type="Gene3D" id="3.40.630.30">
    <property type="match status" value="1"/>
</dbReference>
<dbReference type="EMBL" id="FNXB01000052">
    <property type="protein sequence ID" value="SEI18740.1"/>
    <property type="molecule type" value="Genomic_DNA"/>
</dbReference>
<feature type="domain" description="N-acetyltransferase" evidence="3">
    <location>
        <begin position="11"/>
        <end position="173"/>
    </location>
</feature>
<dbReference type="CDD" id="cd04301">
    <property type="entry name" value="NAT_SF"/>
    <property type="match status" value="1"/>
</dbReference>
<dbReference type="AlphaFoldDB" id="A0A1H8VC52"/>
<dbReference type="EMBL" id="FOCV01000041">
    <property type="protein sequence ID" value="SEP12989.1"/>
    <property type="molecule type" value="Genomic_DNA"/>
</dbReference>
<dbReference type="GO" id="GO:0016747">
    <property type="term" value="F:acyltransferase activity, transferring groups other than amino-acyl groups"/>
    <property type="evidence" value="ECO:0007669"/>
    <property type="project" value="InterPro"/>
</dbReference>
<reference evidence="6" key="2">
    <citation type="submission" date="2016-10" db="EMBL/GenBank/DDBJ databases">
        <authorList>
            <person name="Wibberg D."/>
        </authorList>
    </citation>
    <scope>NUCLEOTIDE SEQUENCE [LARGE SCALE GENOMIC DNA]</scope>
</reference>
<dbReference type="InterPro" id="IPR000182">
    <property type="entry name" value="GNAT_dom"/>
</dbReference>
<evidence type="ECO:0000313" key="4">
    <source>
        <dbReference type="EMBL" id="SEI18740.1"/>
    </source>
</evidence>
<reference evidence="5 7" key="3">
    <citation type="submission" date="2016-10" db="EMBL/GenBank/DDBJ databases">
        <authorList>
            <person name="Varghese N."/>
            <person name="Submissions S."/>
        </authorList>
    </citation>
    <scope>NUCLEOTIDE SEQUENCE [LARGE SCALE GENOMIC DNA]</scope>
    <source>
        <strain evidence="5 7">CGMCC 1.7071</strain>
    </source>
</reference>
<evidence type="ECO:0000313" key="6">
    <source>
        <dbReference type="Proteomes" id="UP000183063"/>
    </source>
</evidence>
<dbReference type="InterPro" id="IPR016181">
    <property type="entry name" value="Acyl_CoA_acyltransferase"/>
</dbReference>
<protein>
    <submittedName>
        <fullName evidence="4">N-acyltransferase YncA</fullName>
        <ecNumber evidence="4">2.3.1.-</ecNumber>
    </submittedName>
    <submittedName>
        <fullName evidence="5">Ribosomal protein S18 acetylase RimI</fullName>
    </submittedName>
</protein>
<dbReference type="STRING" id="501024.RTCCBAU85039_5988"/>
<name>A0A1H8VC52_9HYPH</name>
<dbReference type="EC" id="2.3.1.-" evidence="4"/>
<gene>
    <name evidence="4" type="primary">yncA_3</name>
    <name evidence="4" type="ORF">RTCCBAU85039_5988</name>
    <name evidence="5" type="ORF">SAMN05216228_104122</name>
</gene>
<evidence type="ECO:0000313" key="7">
    <source>
        <dbReference type="Proteomes" id="UP000198939"/>
    </source>
</evidence>
<evidence type="ECO:0000313" key="5">
    <source>
        <dbReference type="EMBL" id="SEP12989.1"/>
    </source>
</evidence>
<keyword evidence="5" id="KW-0687">Ribonucleoprotein</keyword>
<dbReference type="PANTHER" id="PTHR43877">
    <property type="entry name" value="AMINOALKYLPHOSPHONATE N-ACETYLTRANSFERASE-RELATED-RELATED"/>
    <property type="match status" value="1"/>
</dbReference>
<dbReference type="InterPro" id="IPR050832">
    <property type="entry name" value="Bact_Acetyltransf"/>
</dbReference>
<dbReference type="GO" id="GO:0005840">
    <property type="term" value="C:ribosome"/>
    <property type="evidence" value="ECO:0007669"/>
    <property type="project" value="UniProtKB-KW"/>
</dbReference>
<keyword evidence="2 4" id="KW-0012">Acyltransferase</keyword>
<keyword evidence="5" id="KW-0689">Ribosomal protein</keyword>
<dbReference type="PROSITE" id="PS51186">
    <property type="entry name" value="GNAT"/>
    <property type="match status" value="1"/>
</dbReference>
<keyword evidence="7" id="KW-1185">Reference proteome</keyword>
<keyword evidence="1 4" id="KW-0808">Transferase</keyword>
<evidence type="ECO:0000256" key="2">
    <source>
        <dbReference type="ARBA" id="ARBA00023315"/>
    </source>
</evidence>
<evidence type="ECO:0000259" key="3">
    <source>
        <dbReference type="PROSITE" id="PS51186"/>
    </source>
</evidence>
<reference evidence="4" key="1">
    <citation type="submission" date="2016-10" db="EMBL/GenBank/DDBJ databases">
        <authorList>
            <person name="de Groot N.N."/>
        </authorList>
    </citation>
    <scope>NUCLEOTIDE SEQUENCE [LARGE SCALE GENOMIC DNA]</scope>
    <source>
        <strain evidence="4">CCBAU85039</strain>
    </source>
</reference>
<dbReference type="SUPFAM" id="SSF55729">
    <property type="entry name" value="Acyl-CoA N-acyltransferases (Nat)"/>
    <property type="match status" value="1"/>
</dbReference>
<dbReference type="RefSeq" id="WP_072381114.1">
    <property type="nucleotide sequence ID" value="NZ_FNXB01000052.1"/>
</dbReference>
<proteinExistence type="predicted"/>
<sequence length="173" mass="18794">MAETAAFQDAVTVRPAVPADAQPLGTWGAELIALHHQFDAERFIGAGSATPSKYASFLEREIGRPDAVVLVAEDHGSLVGYVYAAHEGRDYMSLRGPAGVIHDLFVDPARRGEGIGRSLLEAAIYDLKSKGAELLVLSTAYRNEAAQSLFAAVGFRPTMIEMTHWTNKRRPQE</sequence>
<dbReference type="Proteomes" id="UP000183063">
    <property type="component" value="Unassembled WGS sequence"/>
</dbReference>